<dbReference type="EMBL" id="FTMP01000002">
    <property type="protein sequence ID" value="SIQ18168.1"/>
    <property type="molecule type" value="Genomic_DNA"/>
</dbReference>
<reference evidence="1 2" key="1">
    <citation type="submission" date="2017-01" db="EMBL/GenBank/DDBJ databases">
        <authorList>
            <person name="Mah S.A."/>
            <person name="Swanson W.J."/>
            <person name="Moy G.W."/>
            <person name="Vacquier V.D."/>
        </authorList>
    </citation>
    <scope>NUCLEOTIDE SEQUENCE [LARGE SCALE GENOMIC DNA]</scope>
    <source>
        <strain evidence="1 2">RU36E</strain>
    </source>
</reference>
<dbReference type="AlphaFoldDB" id="A0A1N6QNP4"/>
<dbReference type="Proteomes" id="UP000185841">
    <property type="component" value="Unassembled WGS sequence"/>
</dbReference>
<dbReference type="InterPro" id="IPR049249">
    <property type="entry name" value="DUF6882"/>
</dbReference>
<dbReference type="Pfam" id="PF21813">
    <property type="entry name" value="DUF6882"/>
    <property type="match status" value="1"/>
</dbReference>
<dbReference type="RefSeq" id="WP_083690836.1">
    <property type="nucleotide sequence ID" value="NZ_FTMP01000002.1"/>
</dbReference>
<protein>
    <submittedName>
        <fullName evidence="1">Uncharacterized protein</fullName>
    </submittedName>
</protein>
<gene>
    <name evidence="1" type="ORF">SAMN05878282_102572</name>
</gene>
<organism evidence="1 2">
    <name type="scientific">Aquipseudomonas alcaligenes</name>
    <name type="common">Pseudomonas alcaligenes</name>
    <dbReference type="NCBI Taxonomy" id="43263"/>
    <lineage>
        <taxon>Bacteria</taxon>
        <taxon>Pseudomonadati</taxon>
        <taxon>Pseudomonadota</taxon>
        <taxon>Gammaproteobacteria</taxon>
        <taxon>Pseudomonadales</taxon>
        <taxon>Pseudomonadaceae</taxon>
        <taxon>Aquipseudomonas</taxon>
    </lineage>
</organism>
<proteinExistence type="predicted"/>
<name>A0A1N6QNP4_AQUAC</name>
<accession>A0A1N6QNP4</accession>
<evidence type="ECO:0000313" key="1">
    <source>
        <dbReference type="EMBL" id="SIQ18168.1"/>
    </source>
</evidence>
<sequence>MSDETFPAECAEHGAGPAAFVCQHLQRGSGQGFNMGYDPEQPDDAYPDAWCDQCDALLEQEGEWNERAEAFADIKMVCAQCYCDIRARNWQQDDDALAALISDSFDYLQARQADFMQTYGIGEYQRWDWYQENATLVFSNDGQPVLECDIDFVGSFSSQSNTWMWAWANDSLLEPVRNGSRAIRELGEEQGLLQLACATWAAEPVDGWEMTAVMAKHLGAIGAYRTPSENGFTHMVVKQVRWLGER</sequence>
<evidence type="ECO:0000313" key="2">
    <source>
        <dbReference type="Proteomes" id="UP000185841"/>
    </source>
</evidence>